<evidence type="ECO:0000256" key="9">
    <source>
        <dbReference type="ARBA" id="ARBA00023136"/>
    </source>
</evidence>
<dbReference type="GO" id="GO:0016887">
    <property type="term" value="F:ATP hydrolysis activity"/>
    <property type="evidence" value="ECO:0007669"/>
    <property type="project" value="InterPro"/>
</dbReference>
<dbReference type="GO" id="GO:0005886">
    <property type="term" value="C:plasma membrane"/>
    <property type="evidence" value="ECO:0007669"/>
    <property type="project" value="UniProtKB-SubCell"/>
</dbReference>
<evidence type="ECO:0000256" key="6">
    <source>
        <dbReference type="ARBA" id="ARBA00022840"/>
    </source>
</evidence>
<keyword evidence="3" id="KW-1003">Cell membrane</keyword>
<dbReference type="EMBL" id="CP014504">
    <property type="protein sequence ID" value="AMP97733.1"/>
    <property type="molecule type" value="Genomic_DNA"/>
</dbReference>
<dbReference type="GO" id="GO:0006826">
    <property type="term" value="P:iron ion transport"/>
    <property type="evidence" value="ECO:0007669"/>
    <property type="project" value="UniProtKB-KW"/>
</dbReference>
<dbReference type="InterPro" id="IPR003439">
    <property type="entry name" value="ABC_transporter-like_ATP-bd"/>
</dbReference>
<dbReference type="RefSeq" id="WP_068396724.1">
    <property type="nucleotide sequence ID" value="NZ_CP014504.1"/>
</dbReference>
<keyword evidence="2" id="KW-0813">Transport</keyword>
<dbReference type="Gene3D" id="3.40.50.300">
    <property type="entry name" value="P-loop containing nucleotide triphosphate hydrolases"/>
    <property type="match status" value="1"/>
</dbReference>
<dbReference type="InterPro" id="IPR027417">
    <property type="entry name" value="P-loop_NTPase"/>
</dbReference>
<evidence type="ECO:0000256" key="3">
    <source>
        <dbReference type="ARBA" id="ARBA00022475"/>
    </source>
</evidence>
<evidence type="ECO:0000256" key="8">
    <source>
        <dbReference type="ARBA" id="ARBA00023065"/>
    </source>
</evidence>
<keyword evidence="8" id="KW-0406">Ion transport</keyword>
<sequence>MEAQTSLLQTSALAIGYKTGKGKSKVIAGPLNLELHAGQLVCLLGPNGCGKSTLLRTISGLQQPLKGEIILDGAVLNKLKPAQVAKKISLVLTDKVSAGNLDVYSLISLGRYPYSGWLGILTEQDKHIIEQAIKATDTGAFIGRKMDSLSDGECQKVMLARAMAQDTPLIILDEPTAHLDLPSRIQLMRLLHQLAKETNKAILLSTHELDLALQVADQIWLMRNGGQLDAGLPEELVLNGAFQHAFEKDGIVFDAASGTFNIHYSGKRDIKVTGEGVAAFWTKKALVRNGFSISSATTHTLKSATTHTLKVSVSGEGPDTLWTVQKNNESATYTSLRGFLQAL</sequence>
<accession>A0A127V8T6</accession>
<dbReference type="SUPFAM" id="SSF52540">
    <property type="entry name" value="P-loop containing nucleoside triphosphate hydrolases"/>
    <property type="match status" value="1"/>
</dbReference>
<evidence type="ECO:0000259" key="10">
    <source>
        <dbReference type="PROSITE" id="PS50893"/>
    </source>
</evidence>
<evidence type="ECO:0000256" key="7">
    <source>
        <dbReference type="ARBA" id="ARBA00023004"/>
    </source>
</evidence>
<organism evidence="11 12">
    <name type="scientific">Pedobacter cryoconitis</name>
    <dbReference type="NCBI Taxonomy" id="188932"/>
    <lineage>
        <taxon>Bacteria</taxon>
        <taxon>Pseudomonadati</taxon>
        <taxon>Bacteroidota</taxon>
        <taxon>Sphingobacteriia</taxon>
        <taxon>Sphingobacteriales</taxon>
        <taxon>Sphingobacteriaceae</taxon>
        <taxon>Pedobacter</taxon>
    </lineage>
</organism>
<dbReference type="InterPro" id="IPR051535">
    <property type="entry name" value="Siderophore_ABC-ATPase"/>
</dbReference>
<keyword evidence="4" id="KW-0410">Iron transport</keyword>
<dbReference type="GO" id="GO:0005524">
    <property type="term" value="F:ATP binding"/>
    <property type="evidence" value="ECO:0007669"/>
    <property type="project" value="UniProtKB-KW"/>
</dbReference>
<name>A0A127V8T6_9SPHI</name>
<dbReference type="PATRIC" id="fig|188932.3.peg.813"/>
<keyword evidence="5" id="KW-0547">Nucleotide-binding</keyword>
<keyword evidence="6 11" id="KW-0067">ATP-binding</keyword>
<evidence type="ECO:0000256" key="5">
    <source>
        <dbReference type="ARBA" id="ARBA00022741"/>
    </source>
</evidence>
<reference evidence="11 12" key="1">
    <citation type="submission" date="2016-03" db="EMBL/GenBank/DDBJ databases">
        <title>Complete genome sequence of Pedobacter cryoconitis PAMC 27485.</title>
        <authorList>
            <person name="Lee J."/>
            <person name="Kim O.-S."/>
        </authorList>
    </citation>
    <scope>NUCLEOTIDE SEQUENCE [LARGE SCALE GENOMIC DNA]</scope>
    <source>
        <strain evidence="11 12">PAMC 27485</strain>
    </source>
</reference>
<dbReference type="CDD" id="cd03214">
    <property type="entry name" value="ABC_Iron-Siderophores_B12_Hemin"/>
    <property type="match status" value="1"/>
</dbReference>
<gene>
    <name evidence="11" type="ORF">AY601_0790</name>
</gene>
<protein>
    <submittedName>
        <fullName evidence="11">ATP-binding protein of ferrichrome ABC transporter</fullName>
    </submittedName>
</protein>
<dbReference type="InterPro" id="IPR003593">
    <property type="entry name" value="AAA+_ATPase"/>
</dbReference>
<dbReference type="AlphaFoldDB" id="A0A127V8T6"/>
<comment type="subcellular location">
    <subcellularLocation>
        <location evidence="1">Cell membrane</location>
        <topology evidence="1">Peripheral membrane protein</topology>
    </subcellularLocation>
</comment>
<dbReference type="OrthoDB" id="9806726at2"/>
<proteinExistence type="predicted"/>
<dbReference type="KEGG" id="pcm:AY601_0790"/>
<keyword evidence="9" id="KW-0472">Membrane</keyword>
<evidence type="ECO:0000313" key="11">
    <source>
        <dbReference type="EMBL" id="AMP97733.1"/>
    </source>
</evidence>
<dbReference type="SMART" id="SM00382">
    <property type="entry name" value="AAA"/>
    <property type="match status" value="1"/>
</dbReference>
<dbReference type="PROSITE" id="PS50893">
    <property type="entry name" value="ABC_TRANSPORTER_2"/>
    <property type="match status" value="1"/>
</dbReference>
<evidence type="ECO:0000256" key="4">
    <source>
        <dbReference type="ARBA" id="ARBA00022496"/>
    </source>
</evidence>
<evidence type="ECO:0000256" key="1">
    <source>
        <dbReference type="ARBA" id="ARBA00004202"/>
    </source>
</evidence>
<keyword evidence="7" id="KW-0408">Iron</keyword>
<keyword evidence="12" id="KW-1185">Reference proteome</keyword>
<dbReference type="PANTHER" id="PTHR42771:SF2">
    <property type="entry name" value="IRON(3+)-HYDROXAMATE IMPORT ATP-BINDING PROTEIN FHUC"/>
    <property type="match status" value="1"/>
</dbReference>
<evidence type="ECO:0000256" key="2">
    <source>
        <dbReference type="ARBA" id="ARBA00022448"/>
    </source>
</evidence>
<dbReference type="Proteomes" id="UP000071561">
    <property type="component" value="Chromosome"/>
</dbReference>
<evidence type="ECO:0000313" key="12">
    <source>
        <dbReference type="Proteomes" id="UP000071561"/>
    </source>
</evidence>
<dbReference type="Pfam" id="PF00005">
    <property type="entry name" value="ABC_tran"/>
    <property type="match status" value="1"/>
</dbReference>
<feature type="domain" description="ABC transporter" evidence="10">
    <location>
        <begin position="8"/>
        <end position="249"/>
    </location>
</feature>
<dbReference type="PANTHER" id="PTHR42771">
    <property type="entry name" value="IRON(3+)-HYDROXAMATE IMPORT ATP-BINDING PROTEIN FHUC"/>
    <property type="match status" value="1"/>
</dbReference>